<dbReference type="Proteomes" id="UP001163603">
    <property type="component" value="Chromosome 8"/>
</dbReference>
<sequence length="419" mass="46762">MEESSNSSAEAVIETLRTRGWCFGDIQQLRALIVIHSALADDRETSTVADSLEQDLLNMDLRFIGGKSLPDPIRKLSHIQGPKILQAISLFFLNFAHNCLGVLRNRISSARDISRSSIDDCSENSSSERLIRLTLTDGHSEITAIEYSHIPAISNDVVPGTKVRLENKVVIHSGIVCLNPKVITILGGVVQSLHEEWEMNKKYSVFSRSSVRPPQESDGGGPPPFEKLQIRAPSHRFAQHGRLYRDDSPSTSKTNDPSATKAIGIAEVGWKSNQQTHDLIRTNNSNSVQMTSVEERTEEKPSSSQARPKEAVESFPVQNQAASQKLLQKMSNLNRDNQHSRGRKNRGKGRQEEPVVFTLDEWEKRKGGVNLSIKNELPDTSNDEDLAWQLQNQLDLEESHASVLSTLTLAFYFLSDFNV</sequence>
<reference evidence="2" key="1">
    <citation type="journal article" date="2023" name="G3 (Bethesda)">
        <title>Genome assembly and association tests identify interacting loci associated with vigor, precocity, and sex in interspecific pistachio rootstocks.</title>
        <authorList>
            <person name="Palmer W."/>
            <person name="Jacygrad E."/>
            <person name="Sagayaradj S."/>
            <person name="Cavanaugh K."/>
            <person name="Han R."/>
            <person name="Bertier L."/>
            <person name="Beede B."/>
            <person name="Kafkas S."/>
            <person name="Golino D."/>
            <person name="Preece J."/>
            <person name="Michelmore R."/>
        </authorList>
    </citation>
    <scope>NUCLEOTIDE SEQUENCE [LARGE SCALE GENOMIC DNA]</scope>
</reference>
<proteinExistence type="predicted"/>
<organism evidence="1 2">
    <name type="scientific">Pistacia integerrima</name>
    <dbReference type="NCBI Taxonomy" id="434235"/>
    <lineage>
        <taxon>Eukaryota</taxon>
        <taxon>Viridiplantae</taxon>
        <taxon>Streptophyta</taxon>
        <taxon>Embryophyta</taxon>
        <taxon>Tracheophyta</taxon>
        <taxon>Spermatophyta</taxon>
        <taxon>Magnoliopsida</taxon>
        <taxon>eudicotyledons</taxon>
        <taxon>Gunneridae</taxon>
        <taxon>Pentapetalae</taxon>
        <taxon>rosids</taxon>
        <taxon>malvids</taxon>
        <taxon>Sapindales</taxon>
        <taxon>Anacardiaceae</taxon>
        <taxon>Pistacia</taxon>
    </lineage>
</organism>
<evidence type="ECO:0000313" key="2">
    <source>
        <dbReference type="Proteomes" id="UP001163603"/>
    </source>
</evidence>
<keyword evidence="2" id="KW-1185">Reference proteome</keyword>
<gene>
    <name evidence="1" type="ORF">Pint_13102</name>
</gene>
<accession>A0ACC0Y6M0</accession>
<comment type="caution">
    <text evidence="1">The sequence shown here is derived from an EMBL/GenBank/DDBJ whole genome shotgun (WGS) entry which is preliminary data.</text>
</comment>
<evidence type="ECO:0000313" key="1">
    <source>
        <dbReference type="EMBL" id="KAJ0030930.1"/>
    </source>
</evidence>
<name>A0ACC0Y6M0_9ROSI</name>
<dbReference type="EMBL" id="CM047743">
    <property type="protein sequence ID" value="KAJ0030930.1"/>
    <property type="molecule type" value="Genomic_DNA"/>
</dbReference>
<protein>
    <submittedName>
        <fullName evidence="1">Uncharacterized protein</fullName>
    </submittedName>
</protein>